<organism evidence="5 6">
    <name type="scientific">Flavisolibacter ginsenosidimutans</name>
    <dbReference type="NCBI Taxonomy" id="661481"/>
    <lineage>
        <taxon>Bacteria</taxon>
        <taxon>Pseudomonadati</taxon>
        <taxon>Bacteroidota</taxon>
        <taxon>Chitinophagia</taxon>
        <taxon>Chitinophagales</taxon>
        <taxon>Chitinophagaceae</taxon>
        <taxon>Flavisolibacter</taxon>
    </lineage>
</organism>
<keyword evidence="3" id="KW-0175">Coiled coil</keyword>
<dbReference type="AlphaFoldDB" id="A0A5B8UNT7"/>
<dbReference type="SMART" id="SM00935">
    <property type="entry name" value="OmpH"/>
    <property type="match status" value="1"/>
</dbReference>
<keyword evidence="4" id="KW-0472">Membrane</keyword>
<dbReference type="OrthoDB" id="1493259at2"/>
<dbReference type="Gene3D" id="3.30.910.20">
    <property type="entry name" value="Skp domain"/>
    <property type="match status" value="1"/>
</dbReference>
<dbReference type="PANTHER" id="PTHR35089:SF1">
    <property type="entry name" value="CHAPERONE PROTEIN SKP"/>
    <property type="match status" value="1"/>
</dbReference>
<evidence type="ECO:0000313" key="5">
    <source>
        <dbReference type="EMBL" id="QEC58337.1"/>
    </source>
</evidence>
<protein>
    <submittedName>
        <fullName evidence="5">OmpH family outer membrane protein</fullName>
    </submittedName>
</protein>
<dbReference type="GO" id="GO:0050821">
    <property type="term" value="P:protein stabilization"/>
    <property type="evidence" value="ECO:0007669"/>
    <property type="project" value="TreeGrafter"/>
</dbReference>
<evidence type="ECO:0000256" key="3">
    <source>
        <dbReference type="SAM" id="Coils"/>
    </source>
</evidence>
<comment type="similarity">
    <text evidence="1">Belongs to the Skp family.</text>
</comment>
<accession>A0A5B8UNT7</accession>
<evidence type="ECO:0000256" key="1">
    <source>
        <dbReference type="ARBA" id="ARBA00009091"/>
    </source>
</evidence>
<proteinExistence type="inferred from homology"/>
<name>A0A5B8UNT7_9BACT</name>
<dbReference type="Pfam" id="PF03938">
    <property type="entry name" value="OmpH"/>
    <property type="match status" value="1"/>
</dbReference>
<evidence type="ECO:0000256" key="2">
    <source>
        <dbReference type="ARBA" id="ARBA00022729"/>
    </source>
</evidence>
<dbReference type="InterPro" id="IPR024930">
    <property type="entry name" value="Skp_dom_sf"/>
</dbReference>
<dbReference type="Proteomes" id="UP000321204">
    <property type="component" value="Chromosome"/>
</dbReference>
<feature type="transmembrane region" description="Helical" evidence="4">
    <location>
        <begin position="6"/>
        <end position="24"/>
    </location>
</feature>
<dbReference type="PANTHER" id="PTHR35089">
    <property type="entry name" value="CHAPERONE PROTEIN SKP"/>
    <property type="match status" value="1"/>
</dbReference>
<keyword evidence="4" id="KW-0812">Transmembrane</keyword>
<keyword evidence="6" id="KW-1185">Reference proteome</keyword>
<sequence length="199" mass="22949">MKNVSLALNVVLLMAVAVLFYLHFSSGKKTEQTKVAAINTADPVPKGGVRIAYFEMDSINNSFQMVKDVRAELSKEEENLNNALARMQKAYNDKFTQYQSQAKAGMSSIESDKANREMLQLQQRFSAEKQQMEQRLQDLSVRKTQQVKDKVEEFLKEYNKSRGYTYILAYEPGFMFYRDSSYDITADVVKGLNEQYKKK</sequence>
<gene>
    <name evidence="5" type="ORF">FSB75_21330</name>
</gene>
<feature type="coiled-coil region" evidence="3">
    <location>
        <begin position="66"/>
        <end position="149"/>
    </location>
</feature>
<dbReference type="SUPFAM" id="SSF111384">
    <property type="entry name" value="OmpH-like"/>
    <property type="match status" value="1"/>
</dbReference>
<dbReference type="KEGG" id="fgg:FSB75_21330"/>
<evidence type="ECO:0000256" key="4">
    <source>
        <dbReference type="SAM" id="Phobius"/>
    </source>
</evidence>
<reference evidence="5 6" key="1">
    <citation type="journal article" date="2015" name="Int. J. Syst. Evol. Microbiol.">
        <title>Flavisolibacter ginsenosidimutans sp. nov., with ginsenoside-converting activity isolated from soil used for cultivating ginseng.</title>
        <authorList>
            <person name="Zhao Y."/>
            <person name="Liu Q."/>
            <person name="Kang M.S."/>
            <person name="Jin F."/>
            <person name="Yu H."/>
            <person name="Im W.T."/>
        </authorList>
    </citation>
    <scope>NUCLEOTIDE SEQUENCE [LARGE SCALE GENOMIC DNA]</scope>
    <source>
        <strain evidence="5 6">Gsoil 636</strain>
    </source>
</reference>
<dbReference type="GO" id="GO:0051082">
    <property type="term" value="F:unfolded protein binding"/>
    <property type="evidence" value="ECO:0007669"/>
    <property type="project" value="InterPro"/>
</dbReference>
<dbReference type="RefSeq" id="WP_146791589.1">
    <property type="nucleotide sequence ID" value="NZ_BAABIO010000003.1"/>
</dbReference>
<dbReference type="InterPro" id="IPR005632">
    <property type="entry name" value="Chaperone_Skp"/>
</dbReference>
<keyword evidence="4" id="KW-1133">Transmembrane helix</keyword>
<evidence type="ECO:0000313" key="6">
    <source>
        <dbReference type="Proteomes" id="UP000321204"/>
    </source>
</evidence>
<dbReference type="EMBL" id="CP042433">
    <property type="protein sequence ID" value="QEC58337.1"/>
    <property type="molecule type" value="Genomic_DNA"/>
</dbReference>
<keyword evidence="2" id="KW-0732">Signal</keyword>
<dbReference type="GO" id="GO:0005829">
    <property type="term" value="C:cytosol"/>
    <property type="evidence" value="ECO:0007669"/>
    <property type="project" value="TreeGrafter"/>
</dbReference>